<keyword evidence="1" id="KW-0732">Signal</keyword>
<evidence type="ECO:0000313" key="2">
    <source>
        <dbReference type="EMBL" id="KAF5709313.1"/>
    </source>
</evidence>
<accession>A0A8H5YB67</accession>
<dbReference type="EMBL" id="JAAQPF010000249">
    <property type="protein sequence ID" value="KAF5709313.1"/>
    <property type="molecule type" value="Genomic_DNA"/>
</dbReference>
<comment type="caution">
    <text evidence="2">The sequence shown here is derived from an EMBL/GenBank/DDBJ whole genome shotgun (WGS) entry which is preliminary data.</text>
</comment>
<organism evidence="2 3">
    <name type="scientific">Fusarium globosum</name>
    <dbReference type="NCBI Taxonomy" id="78864"/>
    <lineage>
        <taxon>Eukaryota</taxon>
        <taxon>Fungi</taxon>
        <taxon>Dikarya</taxon>
        <taxon>Ascomycota</taxon>
        <taxon>Pezizomycotina</taxon>
        <taxon>Sordariomycetes</taxon>
        <taxon>Hypocreomycetidae</taxon>
        <taxon>Hypocreales</taxon>
        <taxon>Nectriaceae</taxon>
        <taxon>Fusarium</taxon>
        <taxon>Fusarium fujikuroi species complex</taxon>
    </lineage>
</organism>
<reference evidence="2 3" key="1">
    <citation type="submission" date="2020-05" db="EMBL/GenBank/DDBJ databases">
        <title>Identification and distribution of gene clusters putatively required for synthesis of sphingolipid metabolism inhibitors in phylogenetically diverse species of the filamentous fungus Fusarium.</title>
        <authorList>
            <person name="Kim H.-S."/>
            <person name="Busman M."/>
            <person name="Brown D.W."/>
            <person name="Divon H."/>
            <person name="Uhlig S."/>
            <person name="Proctor R.H."/>
        </authorList>
    </citation>
    <scope>NUCLEOTIDE SEQUENCE [LARGE SCALE GENOMIC DNA]</scope>
    <source>
        <strain evidence="2 3">NRRL 26131</strain>
    </source>
</reference>
<evidence type="ECO:0000256" key="1">
    <source>
        <dbReference type="SAM" id="SignalP"/>
    </source>
</evidence>
<feature type="signal peptide" evidence="1">
    <location>
        <begin position="1"/>
        <end position="26"/>
    </location>
</feature>
<dbReference type="Proteomes" id="UP000532311">
    <property type="component" value="Unassembled WGS sequence"/>
</dbReference>
<feature type="chain" id="PRO_5034203213" evidence="1">
    <location>
        <begin position="27"/>
        <end position="102"/>
    </location>
</feature>
<protein>
    <submittedName>
        <fullName evidence="2">Uncharacterized protein</fullName>
    </submittedName>
</protein>
<name>A0A8H5YB67_9HYPO</name>
<evidence type="ECO:0000313" key="3">
    <source>
        <dbReference type="Proteomes" id="UP000532311"/>
    </source>
</evidence>
<proteinExistence type="predicted"/>
<sequence>MDIILMFSKHVVGVVLAFGQLPAVTGQQDEYDIPERSRPTIEYLLLVNEMLRLYKGKDAILLDELNRALTVHPSDRHSTRVKRKWKTDCSSWMTAGGPERTQ</sequence>
<keyword evidence="3" id="KW-1185">Reference proteome</keyword>
<dbReference type="AlphaFoldDB" id="A0A8H5YB67"/>
<gene>
    <name evidence="2" type="ORF">FGLOB1_5983</name>
</gene>